<sequence length="57" mass="6240">MRDGGWGNPLGEPALWGNPPPTRAIVGLSRGYCGLFERLLWGYCGAIVKVIKILRLT</sequence>
<accession>A0A6C0LCX1</accession>
<reference evidence="1" key="1">
    <citation type="journal article" date="2020" name="Nature">
        <title>Giant virus diversity and host interactions through global metagenomics.</title>
        <authorList>
            <person name="Schulz F."/>
            <person name="Roux S."/>
            <person name="Paez-Espino D."/>
            <person name="Jungbluth S."/>
            <person name="Walsh D.A."/>
            <person name="Denef V.J."/>
            <person name="McMahon K.D."/>
            <person name="Konstantinidis K.T."/>
            <person name="Eloe-Fadrosh E.A."/>
            <person name="Kyrpides N.C."/>
            <person name="Woyke T."/>
        </authorList>
    </citation>
    <scope>NUCLEOTIDE SEQUENCE</scope>
    <source>
        <strain evidence="1">GVMAG-M-3300027769-26</strain>
    </source>
</reference>
<dbReference type="AlphaFoldDB" id="A0A6C0LCX1"/>
<organism evidence="1">
    <name type="scientific">viral metagenome</name>
    <dbReference type="NCBI Taxonomy" id="1070528"/>
    <lineage>
        <taxon>unclassified sequences</taxon>
        <taxon>metagenomes</taxon>
        <taxon>organismal metagenomes</taxon>
    </lineage>
</organism>
<evidence type="ECO:0000313" key="1">
    <source>
        <dbReference type="EMBL" id="QHU27558.1"/>
    </source>
</evidence>
<protein>
    <submittedName>
        <fullName evidence="1">Uncharacterized protein</fullName>
    </submittedName>
</protein>
<name>A0A6C0LCX1_9ZZZZ</name>
<dbReference type="EMBL" id="MN740459">
    <property type="protein sequence ID" value="QHU27558.1"/>
    <property type="molecule type" value="Genomic_DNA"/>
</dbReference>
<proteinExistence type="predicted"/>